<accession>A0ACA9LQH6</accession>
<dbReference type="EMBL" id="CAJVPT010007798">
    <property type="protein sequence ID" value="CAG8544795.1"/>
    <property type="molecule type" value="Genomic_DNA"/>
</dbReference>
<reference evidence="1" key="1">
    <citation type="submission" date="2021-06" db="EMBL/GenBank/DDBJ databases">
        <authorList>
            <person name="Kallberg Y."/>
            <person name="Tangrot J."/>
            <person name="Rosling A."/>
        </authorList>
    </citation>
    <scope>NUCLEOTIDE SEQUENCE</scope>
    <source>
        <strain evidence="1">CL356</strain>
    </source>
</reference>
<evidence type="ECO:0000313" key="1">
    <source>
        <dbReference type="EMBL" id="CAG8544795.1"/>
    </source>
</evidence>
<evidence type="ECO:0000313" key="2">
    <source>
        <dbReference type="Proteomes" id="UP000789525"/>
    </source>
</evidence>
<comment type="caution">
    <text evidence="1">The sequence shown here is derived from an EMBL/GenBank/DDBJ whole genome shotgun (WGS) entry which is preliminary data.</text>
</comment>
<sequence>MDDFRGSKNNLPALYQQAFRTSEVAVKEDQRGNKEVARNSYLEVIKIFETILRLESDQKQKNSVWAKGQEYSIRARQLDNELRSSVSPLPRTNNNVTARLPLSSSGSVLNRAQSILDQAIFQENQKNEEEALRLYVNAVELFMEAKKDAQDESLKSKLDNKIRELLDLAEGLKGLPTKPRQTLTVRSANPGKPPSILSPNLKLTTEEIEIIKNSSYINNKIFLPWSEIDLQENFKYDKPFIHLDESNWTPELMRELGYDREKAALNDDVGDYTIVVSTYDPDMIGDFTLTVASNITFKVTPLPPEGAGLFKRTIQGEWISGLNAKGGVNNPEYKYNPRYHLTIQEMTMIKIRLQTPMIKPTPMVNVRIFEKHPTKMLGREVGSSGAYTNYPQGVFMDDVSLAPNKEGNFTC</sequence>
<keyword evidence="2" id="KW-1185">Reference proteome</keyword>
<gene>
    <name evidence="1" type="ORF">ACOLOM_LOCUS4608</name>
</gene>
<organism evidence="1 2">
    <name type="scientific">Acaulospora colombiana</name>
    <dbReference type="NCBI Taxonomy" id="27376"/>
    <lineage>
        <taxon>Eukaryota</taxon>
        <taxon>Fungi</taxon>
        <taxon>Fungi incertae sedis</taxon>
        <taxon>Mucoromycota</taxon>
        <taxon>Glomeromycotina</taxon>
        <taxon>Glomeromycetes</taxon>
        <taxon>Diversisporales</taxon>
        <taxon>Acaulosporaceae</taxon>
        <taxon>Acaulospora</taxon>
    </lineage>
</organism>
<name>A0ACA9LQH6_9GLOM</name>
<protein>
    <submittedName>
        <fullName evidence="1">17552_t:CDS:1</fullName>
    </submittedName>
</protein>
<dbReference type="Proteomes" id="UP000789525">
    <property type="component" value="Unassembled WGS sequence"/>
</dbReference>
<proteinExistence type="predicted"/>